<accession>A0A9K3DAZ5</accession>
<feature type="non-terminal residue" evidence="2">
    <location>
        <position position="1"/>
    </location>
</feature>
<sequence length="86" mass="9841">YRSVSCRFRYPQRFLLYAGVYIFTQLLYGFTIMGSNCQTGTGTDAERYYVCPVWQPDLGLPVPLQEETCDVATCAEIDPSIRDELK</sequence>
<feature type="transmembrane region" description="Helical" evidence="1">
    <location>
        <begin position="14"/>
        <end position="33"/>
    </location>
</feature>
<gene>
    <name evidence="2" type="ORF">KIPB_015859</name>
</gene>
<evidence type="ECO:0000313" key="3">
    <source>
        <dbReference type="Proteomes" id="UP000265618"/>
    </source>
</evidence>
<keyword evidence="1" id="KW-0472">Membrane</keyword>
<comment type="caution">
    <text evidence="2">The sequence shown here is derived from an EMBL/GenBank/DDBJ whole genome shotgun (WGS) entry which is preliminary data.</text>
</comment>
<dbReference type="EMBL" id="BDIP01009208">
    <property type="protein sequence ID" value="GIQ92214.1"/>
    <property type="molecule type" value="Genomic_DNA"/>
</dbReference>
<keyword evidence="1" id="KW-1133">Transmembrane helix</keyword>
<evidence type="ECO:0000256" key="1">
    <source>
        <dbReference type="SAM" id="Phobius"/>
    </source>
</evidence>
<dbReference type="AlphaFoldDB" id="A0A9K3DAZ5"/>
<dbReference type="Proteomes" id="UP000265618">
    <property type="component" value="Unassembled WGS sequence"/>
</dbReference>
<organism evidence="2 3">
    <name type="scientific">Kipferlia bialata</name>
    <dbReference type="NCBI Taxonomy" id="797122"/>
    <lineage>
        <taxon>Eukaryota</taxon>
        <taxon>Metamonada</taxon>
        <taxon>Carpediemonas-like organisms</taxon>
        <taxon>Kipferlia</taxon>
    </lineage>
</organism>
<keyword evidence="1" id="KW-0812">Transmembrane</keyword>
<keyword evidence="3" id="KW-1185">Reference proteome</keyword>
<proteinExistence type="predicted"/>
<feature type="non-terminal residue" evidence="2">
    <location>
        <position position="86"/>
    </location>
</feature>
<name>A0A9K3DAZ5_9EUKA</name>
<evidence type="ECO:0000313" key="2">
    <source>
        <dbReference type="EMBL" id="GIQ92214.1"/>
    </source>
</evidence>
<protein>
    <submittedName>
        <fullName evidence="2">Uncharacterized protein</fullName>
    </submittedName>
</protein>
<reference evidence="2 3" key="1">
    <citation type="journal article" date="2018" name="PLoS ONE">
        <title>The draft genome of Kipferlia bialata reveals reductive genome evolution in fornicate parasites.</title>
        <authorList>
            <person name="Tanifuji G."/>
            <person name="Takabayashi S."/>
            <person name="Kume K."/>
            <person name="Takagi M."/>
            <person name="Nakayama T."/>
            <person name="Kamikawa R."/>
            <person name="Inagaki Y."/>
            <person name="Hashimoto T."/>
        </authorList>
    </citation>
    <scope>NUCLEOTIDE SEQUENCE [LARGE SCALE GENOMIC DNA]</scope>
    <source>
        <strain evidence="2">NY0173</strain>
    </source>
</reference>